<keyword evidence="2" id="KW-1185">Reference proteome</keyword>
<accession>A0A8X6VWD6</accession>
<reference evidence="1" key="1">
    <citation type="submission" date="2020-08" db="EMBL/GenBank/DDBJ databases">
        <title>Multicomponent nature underlies the extraordinary mechanical properties of spider dragline silk.</title>
        <authorList>
            <person name="Kono N."/>
            <person name="Nakamura H."/>
            <person name="Mori M."/>
            <person name="Yoshida Y."/>
            <person name="Ohtoshi R."/>
            <person name="Malay A.D."/>
            <person name="Moran D.A.P."/>
            <person name="Tomita M."/>
            <person name="Numata K."/>
            <person name="Arakawa K."/>
        </authorList>
    </citation>
    <scope>NUCLEOTIDE SEQUENCE</scope>
</reference>
<evidence type="ECO:0000313" key="1">
    <source>
        <dbReference type="EMBL" id="GFY23621.1"/>
    </source>
</evidence>
<organism evidence="1 2">
    <name type="scientific">Trichonephila clavipes</name>
    <name type="common">Golden silk orbweaver</name>
    <name type="synonym">Nephila clavipes</name>
    <dbReference type="NCBI Taxonomy" id="2585209"/>
    <lineage>
        <taxon>Eukaryota</taxon>
        <taxon>Metazoa</taxon>
        <taxon>Ecdysozoa</taxon>
        <taxon>Arthropoda</taxon>
        <taxon>Chelicerata</taxon>
        <taxon>Arachnida</taxon>
        <taxon>Araneae</taxon>
        <taxon>Araneomorphae</taxon>
        <taxon>Entelegynae</taxon>
        <taxon>Araneoidea</taxon>
        <taxon>Nephilidae</taxon>
        <taxon>Trichonephila</taxon>
    </lineage>
</organism>
<name>A0A8X6VWD6_TRICX</name>
<dbReference type="Proteomes" id="UP000887159">
    <property type="component" value="Unassembled WGS sequence"/>
</dbReference>
<comment type="caution">
    <text evidence="1">The sequence shown here is derived from an EMBL/GenBank/DDBJ whole genome shotgun (WGS) entry which is preliminary data.</text>
</comment>
<proteinExistence type="predicted"/>
<dbReference type="AlphaFoldDB" id="A0A8X6VWD6"/>
<protein>
    <submittedName>
        <fullName evidence="1">Uncharacterized protein</fullName>
    </submittedName>
</protein>
<dbReference type="EMBL" id="BMAU01021364">
    <property type="protein sequence ID" value="GFY23621.1"/>
    <property type="molecule type" value="Genomic_DNA"/>
</dbReference>
<evidence type="ECO:0000313" key="2">
    <source>
        <dbReference type="Proteomes" id="UP000887159"/>
    </source>
</evidence>
<gene>
    <name evidence="1" type="primary">NCL1_22034</name>
    <name evidence="1" type="ORF">TNCV_1039201</name>
</gene>
<sequence>MTTHTVTPAVRAVRRCKANAGLRRLPRGPLTRTRLSSKLRLHLEYSLKTIWFLSVAVQFPRVRHHSQHRHRWVGVKGQTHVMDAVIPNILQSGAFVWFEKKQCFQ</sequence>